<organism evidence="1 2">
    <name type="scientific">Xanthomarina gelatinilytica</name>
    <dbReference type="NCBI Taxonomy" id="1137281"/>
    <lineage>
        <taxon>Bacteria</taxon>
        <taxon>Pseudomonadati</taxon>
        <taxon>Bacteroidota</taxon>
        <taxon>Flavobacteriia</taxon>
        <taxon>Flavobacteriales</taxon>
        <taxon>Flavobacteriaceae</taxon>
        <taxon>Xanthomarina</taxon>
    </lineage>
</organism>
<gene>
    <name evidence="1" type="ORF">DHV22_17815</name>
</gene>
<sequence>MKTRNKTKSTKKLILKLLVGFIIGISFGFGIGKMVKSNTKLTNSIETTLQQNCNCERIESGNSYTGIQFNKNDGISNTKLNFTLLNCDFTSSAEKEAKRLNDVLIDEVEDYDSVDFITFYFKSDVKNETVKIKDGTIL</sequence>
<dbReference type="Proteomes" id="UP000263268">
    <property type="component" value="Unassembled WGS sequence"/>
</dbReference>
<accession>A0A3D6BVQ8</accession>
<evidence type="ECO:0000313" key="2">
    <source>
        <dbReference type="Proteomes" id="UP000263268"/>
    </source>
</evidence>
<name>A0A3D6BVQ8_9FLAO</name>
<dbReference type="AlphaFoldDB" id="A0A3D6BVQ8"/>
<comment type="caution">
    <text evidence="1">The sequence shown here is derived from an EMBL/GenBank/DDBJ whole genome shotgun (WGS) entry which is preliminary data.</text>
</comment>
<protein>
    <submittedName>
        <fullName evidence="1">Uncharacterized protein</fullName>
    </submittedName>
</protein>
<reference evidence="1 2" key="1">
    <citation type="journal article" date="2018" name="Nat. Biotechnol.">
        <title>A standardized bacterial taxonomy based on genome phylogeny substantially revises the tree of life.</title>
        <authorList>
            <person name="Parks D.H."/>
            <person name="Chuvochina M."/>
            <person name="Waite D.W."/>
            <person name="Rinke C."/>
            <person name="Skarshewski A."/>
            <person name="Chaumeil P.A."/>
            <person name="Hugenholtz P."/>
        </authorList>
    </citation>
    <scope>NUCLEOTIDE SEQUENCE [LARGE SCALE GENOMIC DNA]</scope>
    <source>
        <strain evidence="1">UBA10227</strain>
    </source>
</reference>
<evidence type="ECO:0000313" key="1">
    <source>
        <dbReference type="EMBL" id="HCY83316.1"/>
    </source>
</evidence>
<proteinExistence type="predicted"/>
<dbReference type="EMBL" id="DPRK01000288">
    <property type="protein sequence ID" value="HCY83316.1"/>
    <property type="molecule type" value="Genomic_DNA"/>
</dbReference>